<comment type="similarity">
    <text evidence="1">Belongs to the universal stress protein A family.</text>
</comment>
<reference evidence="3 4" key="1">
    <citation type="journal article" date="2022" name="Syst. Appl. Microbiol.">
        <title>Natronocalculus amylovorans gen. nov., sp. nov., and Natranaeroarchaeum aerophilus sp. nov., dominant culturable amylolytic natronoarchaea from hypersaline soda lakes in southwestern Siberia.</title>
        <authorList>
            <person name="Sorokin D.Y."/>
            <person name="Elcheninov A.G."/>
            <person name="Khizhniak T.V."/>
            <person name="Koenen M."/>
            <person name="Bale N.J."/>
            <person name="Damste J.S.S."/>
            <person name="Kublanov I.V."/>
        </authorList>
    </citation>
    <scope>NUCLEOTIDE SEQUENCE [LARGE SCALE GENOMIC DNA]</scope>
    <source>
        <strain evidence="3 4">AArc-St1-1</strain>
    </source>
</reference>
<dbReference type="PRINTS" id="PR01438">
    <property type="entry name" value="UNVRSLSTRESS"/>
</dbReference>
<dbReference type="InterPro" id="IPR006016">
    <property type="entry name" value="UspA"/>
</dbReference>
<evidence type="ECO:0000256" key="1">
    <source>
        <dbReference type="ARBA" id="ARBA00008791"/>
    </source>
</evidence>
<dbReference type="Gene3D" id="3.40.50.620">
    <property type="entry name" value="HUPs"/>
    <property type="match status" value="1"/>
</dbReference>
<feature type="domain" description="UspA" evidence="2">
    <location>
        <begin position="1"/>
        <end position="141"/>
    </location>
</feature>
<accession>A0AAE3K5A3</accession>
<proteinExistence type="inferred from homology"/>
<dbReference type="InterPro" id="IPR006015">
    <property type="entry name" value="Universal_stress_UspA"/>
</dbReference>
<dbReference type="Proteomes" id="UP001202674">
    <property type="component" value="Unassembled WGS sequence"/>
</dbReference>
<dbReference type="EMBL" id="JAKRVY010000004">
    <property type="protein sequence ID" value="MCL9813928.1"/>
    <property type="molecule type" value="Genomic_DNA"/>
</dbReference>
<evidence type="ECO:0000313" key="3">
    <source>
        <dbReference type="EMBL" id="MCL9813928.1"/>
    </source>
</evidence>
<gene>
    <name evidence="3" type="ORF">AArcSt11_09715</name>
</gene>
<dbReference type="Pfam" id="PF00582">
    <property type="entry name" value="Usp"/>
    <property type="match status" value="1"/>
</dbReference>
<dbReference type="PANTHER" id="PTHR46268">
    <property type="entry name" value="STRESS RESPONSE PROTEIN NHAX"/>
    <property type="match status" value="1"/>
</dbReference>
<dbReference type="PANTHER" id="PTHR46268:SF24">
    <property type="entry name" value="UNIVERSAL STRESS PROTEIN"/>
    <property type="match status" value="1"/>
</dbReference>
<name>A0AAE3K5A3_9EURY</name>
<dbReference type="CDD" id="cd00293">
    <property type="entry name" value="USP-like"/>
    <property type="match status" value="1"/>
</dbReference>
<dbReference type="SUPFAM" id="SSF52402">
    <property type="entry name" value="Adenine nucleotide alpha hydrolases-like"/>
    <property type="match status" value="1"/>
</dbReference>
<protein>
    <submittedName>
        <fullName evidence="3">Universal stress protein</fullName>
    </submittedName>
</protein>
<dbReference type="InterPro" id="IPR014729">
    <property type="entry name" value="Rossmann-like_a/b/a_fold"/>
</dbReference>
<organism evidence="3 4">
    <name type="scientific">Natranaeroarchaeum aerophilus</name>
    <dbReference type="NCBI Taxonomy" id="2917711"/>
    <lineage>
        <taxon>Archaea</taxon>
        <taxon>Methanobacteriati</taxon>
        <taxon>Methanobacteriota</taxon>
        <taxon>Stenosarchaea group</taxon>
        <taxon>Halobacteria</taxon>
        <taxon>Halobacteriales</taxon>
        <taxon>Natronoarchaeaceae</taxon>
        <taxon>Natranaeroarchaeum</taxon>
    </lineage>
</organism>
<dbReference type="AlphaFoldDB" id="A0AAE3K5A3"/>
<keyword evidence="4" id="KW-1185">Reference proteome</keyword>
<sequence length="141" mass="15519">MNDRILLPYDGSDPAKEALQYTLETFPESELQVLYVVPEPEGYWMAFEDDAGEPPGFDKARQRGNELVSEAAQTASDHDIDVETEVARGQPDDVIVARAEHEDIDTVVIGSHGREGFSRILLGSVAETVVHRSSVPVVVVR</sequence>
<evidence type="ECO:0000259" key="2">
    <source>
        <dbReference type="Pfam" id="PF00582"/>
    </source>
</evidence>
<comment type="caution">
    <text evidence="3">The sequence shown here is derived from an EMBL/GenBank/DDBJ whole genome shotgun (WGS) entry which is preliminary data.</text>
</comment>
<dbReference type="RefSeq" id="WP_250596656.1">
    <property type="nucleotide sequence ID" value="NZ_JAKRVY010000004.1"/>
</dbReference>
<evidence type="ECO:0000313" key="4">
    <source>
        <dbReference type="Proteomes" id="UP001202674"/>
    </source>
</evidence>